<comment type="caution">
    <text evidence="2">The sequence shown here is derived from an EMBL/GenBank/DDBJ whole genome shotgun (WGS) entry which is preliminary data.</text>
</comment>
<evidence type="ECO:0000256" key="1">
    <source>
        <dbReference type="SAM" id="MobiDB-lite"/>
    </source>
</evidence>
<sequence length="743" mass="80532">MRIRHPKNNLSTVQPESSEASDSPNEIQISESYRVPCKSPKMTILPHDSTASRHVSPQSCLSDGHTSPLQSSVDHTDDSNNTYLKPDFLDPLTTSKCDAVCPSPLAMLAKTCQNIGQMMEASVGINYSAQTSLATRSTPNVSSASPTAHRISPNAVIKGNRFKPPNPSEAKQPINGAARRSQNYGKPRWSKQDNLPSSPNTSSAHSSQNEAVSSTSPNSMSTRPRCLQTTAEKVTGSSPSFTSTAFSVPPSYFTPGQYRPTANGYHSVTATTSSSSPTFSAQKSSSQTTSNALAQLAKLSSSLSLPDPPRSVGGQTECPTVAWNDPLRIHTGAKRNKQTTGANGKIGCPSMTSGFPPRKMFKEGDSHAFHGATDVSGMNYSNCTPASISTSPTSSHFVLSPSSTLSSPKTGQQTQNPSPWFALFEFIQQLVDPKERESHTQPQDLLSYNLARSFLDFFYNKMVNGQPYNPSCPPSSSVGGIQRESVRLPTEPDVSSTIAPNPPRLNTSPQSLFPPGYGCESSVSHSPQTLGNYCFFCGHQCVNQTELCLHAYSHLASLEKEKNWRENAHFPQVPTPADIQQKQFCLNSAPSLHSPTTSVSNNMFGSFKPSGQEEWSLLNAYLATWYAKQRERGFQNPPNAEGIKNPFENCSNTPTSAADQVQDYSINKSPENDMHAYWLKLLSSYCGSTLPSRHSFPPPPANVPVNPGTVTTPYASVTNNPWSNLILSPFNSVNPYTTLFPQV</sequence>
<protein>
    <recommendedName>
        <fullName evidence="4">C2H2-type domain-containing protein</fullName>
    </recommendedName>
</protein>
<accession>A0AAV2T836</accession>
<organism evidence="2 3">
    <name type="scientific">Calicophoron daubneyi</name>
    <name type="common">Rumen fluke</name>
    <name type="synonym">Paramphistomum daubneyi</name>
    <dbReference type="NCBI Taxonomy" id="300641"/>
    <lineage>
        <taxon>Eukaryota</taxon>
        <taxon>Metazoa</taxon>
        <taxon>Spiralia</taxon>
        <taxon>Lophotrochozoa</taxon>
        <taxon>Platyhelminthes</taxon>
        <taxon>Trematoda</taxon>
        <taxon>Digenea</taxon>
        <taxon>Plagiorchiida</taxon>
        <taxon>Pronocephalata</taxon>
        <taxon>Paramphistomoidea</taxon>
        <taxon>Paramphistomidae</taxon>
        <taxon>Calicophoron</taxon>
    </lineage>
</organism>
<name>A0AAV2T836_CALDB</name>
<feature type="region of interest" description="Disordered" evidence="1">
    <location>
        <begin position="1"/>
        <end position="80"/>
    </location>
</feature>
<evidence type="ECO:0000313" key="3">
    <source>
        <dbReference type="Proteomes" id="UP001497525"/>
    </source>
</evidence>
<feature type="region of interest" description="Disordered" evidence="1">
    <location>
        <begin position="137"/>
        <end position="224"/>
    </location>
</feature>
<feature type="compositionally biased region" description="Low complexity" evidence="1">
    <location>
        <begin position="197"/>
        <end position="207"/>
    </location>
</feature>
<gene>
    <name evidence="2" type="ORF">CDAUBV1_LOCUS5210</name>
</gene>
<feature type="region of interest" description="Disordered" evidence="1">
    <location>
        <begin position="302"/>
        <end position="352"/>
    </location>
</feature>
<evidence type="ECO:0008006" key="4">
    <source>
        <dbReference type="Google" id="ProtNLM"/>
    </source>
</evidence>
<feature type="compositionally biased region" description="Polar residues" evidence="1">
    <location>
        <begin position="52"/>
        <end position="80"/>
    </location>
</feature>
<feature type="compositionally biased region" description="Low complexity" evidence="1">
    <location>
        <begin position="267"/>
        <end position="287"/>
    </location>
</feature>
<feature type="compositionally biased region" description="Polar residues" evidence="1">
    <location>
        <begin position="8"/>
        <end position="31"/>
    </location>
</feature>
<reference evidence="2" key="1">
    <citation type="submission" date="2024-06" db="EMBL/GenBank/DDBJ databases">
        <authorList>
            <person name="Liu X."/>
            <person name="Lenzi L."/>
            <person name="Haldenby T S."/>
            <person name="Uol C."/>
        </authorList>
    </citation>
    <scope>NUCLEOTIDE SEQUENCE</scope>
</reference>
<feature type="compositionally biased region" description="Polar residues" evidence="1">
    <location>
        <begin position="137"/>
        <end position="146"/>
    </location>
</feature>
<evidence type="ECO:0000313" key="2">
    <source>
        <dbReference type="EMBL" id="CAL5132377.1"/>
    </source>
</evidence>
<dbReference type="EMBL" id="CAXLJL010000123">
    <property type="protein sequence ID" value="CAL5132377.1"/>
    <property type="molecule type" value="Genomic_DNA"/>
</dbReference>
<feature type="compositionally biased region" description="Polar residues" evidence="1">
    <location>
        <begin position="208"/>
        <end position="224"/>
    </location>
</feature>
<dbReference type="Proteomes" id="UP001497525">
    <property type="component" value="Unassembled WGS sequence"/>
</dbReference>
<feature type="region of interest" description="Disordered" evidence="1">
    <location>
        <begin position="264"/>
        <end position="287"/>
    </location>
</feature>
<proteinExistence type="predicted"/>
<dbReference type="AlphaFoldDB" id="A0AAV2T836"/>